<gene>
    <name evidence="1" type="ORF">M5X19_24730</name>
</gene>
<sequence>MRTKISLTSALLLIAAIVIIVIFLNHSSPEKVVNHKLRNASFEYTIVKDDFIDQVYGQRYYIKETDGKFHSDFPHIFYLNSNWFGWFIKSTGNAP</sequence>
<name>A0ABT4GIQ5_9BACL</name>
<evidence type="ECO:0008006" key="3">
    <source>
        <dbReference type="Google" id="ProtNLM"/>
    </source>
</evidence>
<proteinExistence type="predicted"/>
<accession>A0ABT4GIQ5</accession>
<organism evidence="1 2">
    <name type="scientific">Paenibacillus alginolyticus</name>
    <dbReference type="NCBI Taxonomy" id="59839"/>
    <lineage>
        <taxon>Bacteria</taxon>
        <taxon>Bacillati</taxon>
        <taxon>Bacillota</taxon>
        <taxon>Bacilli</taxon>
        <taxon>Bacillales</taxon>
        <taxon>Paenibacillaceae</taxon>
        <taxon>Paenibacillus</taxon>
    </lineage>
</organism>
<comment type="caution">
    <text evidence="1">The sequence shown here is derived from an EMBL/GenBank/DDBJ whole genome shotgun (WGS) entry which is preliminary data.</text>
</comment>
<dbReference type="RefSeq" id="WP_268617240.1">
    <property type="nucleotide sequence ID" value="NZ_JAMDMX010000088.1"/>
</dbReference>
<dbReference type="EMBL" id="JAMDMX010000088">
    <property type="protein sequence ID" value="MCY9696089.1"/>
    <property type="molecule type" value="Genomic_DNA"/>
</dbReference>
<reference evidence="1 2" key="1">
    <citation type="submission" date="2022-05" db="EMBL/GenBank/DDBJ databases">
        <title>Genome Sequencing of Bee-Associated Microbes.</title>
        <authorList>
            <person name="Dunlap C."/>
        </authorList>
    </citation>
    <scope>NUCLEOTIDE SEQUENCE [LARGE SCALE GENOMIC DNA]</scope>
    <source>
        <strain evidence="1 2">NRRL B-14421</strain>
    </source>
</reference>
<protein>
    <recommendedName>
        <fullName evidence="3">DUF3139 domain-containing protein</fullName>
    </recommendedName>
</protein>
<keyword evidence="2" id="KW-1185">Reference proteome</keyword>
<evidence type="ECO:0000313" key="2">
    <source>
        <dbReference type="Proteomes" id="UP001527099"/>
    </source>
</evidence>
<evidence type="ECO:0000313" key="1">
    <source>
        <dbReference type="EMBL" id="MCY9696089.1"/>
    </source>
</evidence>
<dbReference type="Proteomes" id="UP001527099">
    <property type="component" value="Unassembled WGS sequence"/>
</dbReference>